<protein>
    <submittedName>
        <fullName evidence="1">Uncharacterized protein</fullName>
    </submittedName>
</protein>
<evidence type="ECO:0000313" key="1">
    <source>
        <dbReference type="EMBL" id="EEF34569.1"/>
    </source>
</evidence>
<sequence length="103" mass="10553">MNFLNKKDDDEDDCTADNVVEKDSNIESGVGTGSIGGVCDSVADVRKNGDSSGFVVDIVIEEKNNDAGIDNSGGAQDGADAVDSSVVYGTVCLHSGIDTPVIL</sequence>
<evidence type="ECO:0000313" key="2">
    <source>
        <dbReference type="Proteomes" id="UP000008311"/>
    </source>
</evidence>
<dbReference type="Proteomes" id="UP000008311">
    <property type="component" value="Unassembled WGS sequence"/>
</dbReference>
<dbReference type="InParanoid" id="B9SP98"/>
<keyword evidence="2" id="KW-1185">Reference proteome</keyword>
<accession>B9SP98</accession>
<proteinExistence type="predicted"/>
<gene>
    <name evidence="1" type="ORF">RCOM_0589270</name>
</gene>
<reference evidence="2" key="1">
    <citation type="journal article" date="2010" name="Nat. Biotechnol.">
        <title>Draft genome sequence of the oilseed species Ricinus communis.</title>
        <authorList>
            <person name="Chan A.P."/>
            <person name="Crabtree J."/>
            <person name="Zhao Q."/>
            <person name="Lorenzi H."/>
            <person name="Orvis J."/>
            <person name="Puiu D."/>
            <person name="Melake-Berhan A."/>
            <person name="Jones K.M."/>
            <person name="Redman J."/>
            <person name="Chen G."/>
            <person name="Cahoon E.B."/>
            <person name="Gedil M."/>
            <person name="Stanke M."/>
            <person name="Haas B.J."/>
            <person name="Wortman J.R."/>
            <person name="Fraser-Liggett C.M."/>
            <person name="Ravel J."/>
            <person name="Rabinowicz P.D."/>
        </authorList>
    </citation>
    <scope>NUCLEOTIDE SEQUENCE [LARGE SCALE GENOMIC DNA]</scope>
    <source>
        <strain evidence="2">cv. Hale</strain>
    </source>
</reference>
<dbReference type="EMBL" id="EQ974064">
    <property type="protein sequence ID" value="EEF34569.1"/>
    <property type="molecule type" value="Genomic_DNA"/>
</dbReference>
<dbReference type="AlphaFoldDB" id="B9SP98"/>
<name>B9SP98_RICCO</name>
<organism evidence="1 2">
    <name type="scientific">Ricinus communis</name>
    <name type="common">Castor bean</name>
    <dbReference type="NCBI Taxonomy" id="3988"/>
    <lineage>
        <taxon>Eukaryota</taxon>
        <taxon>Viridiplantae</taxon>
        <taxon>Streptophyta</taxon>
        <taxon>Embryophyta</taxon>
        <taxon>Tracheophyta</taxon>
        <taxon>Spermatophyta</taxon>
        <taxon>Magnoliopsida</taxon>
        <taxon>eudicotyledons</taxon>
        <taxon>Gunneridae</taxon>
        <taxon>Pentapetalae</taxon>
        <taxon>rosids</taxon>
        <taxon>fabids</taxon>
        <taxon>Malpighiales</taxon>
        <taxon>Euphorbiaceae</taxon>
        <taxon>Acalyphoideae</taxon>
        <taxon>Acalypheae</taxon>
        <taxon>Ricinus</taxon>
    </lineage>
</organism>